<keyword evidence="2" id="KW-0732">Signal</keyword>
<feature type="domain" description="Alpha/beta hydrolase fold-3" evidence="3">
    <location>
        <begin position="117"/>
        <end position="334"/>
    </location>
</feature>
<dbReference type="Gene3D" id="3.40.50.1820">
    <property type="entry name" value="alpha/beta hydrolase"/>
    <property type="match status" value="1"/>
</dbReference>
<evidence type="ECO:0000313" key="4">
    <source>
        <dbReference type="Proteomes" id="UP000813463"/>
    </source>
</evidence>
<dbReference type="GeneID" id="110787458"/>
<gene>
    <name evidence="5" type="primary">LOC110787458</name>
</gene>
<protein>
    <submittedName>
        <fullName evidence="5">Probable carboxylesterase 120</fullName>
    </submittedName>
</protein>
<name>A0A9R0IEY5_SPIOL</name>
<proteinExistence type="inferred from homology"/>
<dbReference type="InterPro" id="IPR029058">
    <property type="entry name" value="AB_hydrolase_fold"/>
</dbReference>
<evidence type="ECO:0000256" key="1">
    <source>
        <dbReference type="ARBA" id="ARBA00010515"/>
    </source>
</evidence>
<dbReference type="GO" id="GO:0016787">
    <property type="term" value="F:hydrolase activity"/>
    <property type="evidence" value="ECO:0007669"/>
    <property type="project" value="InterPro"/>
</dbReference>
<dbReference type="Proteomes" id="UP000813463">
    <property type="component" value="Chromosome 1"/>
</dbReference>
<accession>A0A9R0IEY5</accession>
<dbReference type="InterPro" id="IPR013094">
    <property type="entry name" value="AB_hydrolase_3"/>
</dbReference>
<organism evidence="4 5">
    <name type="scientific">Spinacia oleracea</name>
    <name type="common">Spinach</name>
    <dbReference type="NCBI Taxonomy" id="3562"/>
    <lineage>
        <taxon>Eukaryota</taxon>
        <taxon>Viridiplantae</taxon>
        <taxon>Streptophyta</taxon>
        <taxon>Embryophyta</taxon>
        <taxon>Tracheophyta</taxon>
        <taxon>Spermatophyta</taxon>
        <taxon>Magnoliopsida</taxon>
        <taxon>eudicotyledons</taxon>
        <taxon>Gunneridae</taxon>
        <taxon>Pentapetalae</taxon>
        <taxon>Caryophyllales</taxon>
        <taxon>Chenopodiaceae</taxon>
        <taxon>Chenopodioideae</taxon>
        <taxon>Anserineae</taxon>
        <taxon>Spinacia</taxon>
    </lineage>
</organism>
<feature type="signal peptide" evidence="2">
    <location>
        <begin position="1"/>
        <end position="41"/>
    </location>
</feature>
<evidence type="ECO:0000256" key="2">
    <source>
        <dbReference type="SAM" id="SignalP"/>
    </source>
</evidence>
<dbReference type="PANTHER" id="PTHR23024:SF546">
    <property type="entry name" value="CARBOXYLESTERASE 120-RELATED"/>
    <property type="match status" value="1"/>
</dbReference>
<dbReference type="InterPro" id="IPR050466">
    <property type="entry name" value="Carboxylest/Gibb_receptor"/>
</dbReference>
<keyword evidence="4" id="KW-1185">Reference proteome</keyword>
<dbReference type="PANTHER" id="PTHR23024">
    <property type="entry name" value="ARYLACETAMIDE DEACETYLASE"/>
    <property type="match status" value="1"/>
</dbReference>
<dbReference type="Pfam" id="PF07859">
    <property type="entry name" value="Abhydrolase_3"/>
    <property type="match status" value="1"/>
</dbReference>
<comment type="similarity">
    <text evidence="1">Belongs to the 'GDXG' lipolytic enzyme family.</text>
</comment>
<reference evidence="5" key="2">
    <citation type="submission" date="2025-08" db="UniProtKB">
        <authorList>
            <consortium name="RefSeq"/>
        </authorList>
    </citation>
    <scope>IDENTIFICATION</scope>
    <source>
        <tissue evidence="5">Leaf</tissue>
    </source>
</reference>
<evidence type="ECO:0000313" key="5">
    <source>
        <dbReference type="RefSeq" id="XP_021847773.2"/>
    </source>
</evidence>
<dbReference type="KEGG" id="soe:110787458"/>
<dbReference type="RefSeq" id="XP_021847773.2">
    <property type="nucleotide sequence ID" value="XM_021992081.2"/>
</dbReference>
<dbReference type="AlphaFoldDB" id="A0A9R0IEY5"/>
<feature type="chain" id="PRO_5045546393" evidence="2">
    <location>
        <begin position="42"/>
        <end position="358"/>
    </location>
</feature>
<sequence length="358" mass="39970">MIICCIRFSSISLSQMESMKYLTKLFFFFFVLLATSQHVHAQRIPTVFDPYAFLHIIPNPDGSITRIKEFFPTVPPNTSSSLAFSRDVPLNPEKKTWVRVYLPNKPGPEPVTNLPVVVFAHGGQFILLSTATPQFDSFLSNTASHLNVLVVSVDYRLAPEHRLPAAYDDVLEALYWVKDKKDEWVAKYGDVSRCIIMGESAGGNIAYNVGLRALGQVNKLKPLVIRGLVLVQPFFGGANQVFVKTGNVPLEVIELLWRLTLPLGANKNNPYFNPMFGGGSSNLEMIKDLGWRVAIAGCDGDGLFERQAEVFGFLKKRGVDASSYFSNGYYHGVFVNNIFASQKLFEFVRSVFSSELAY</sequence>
<dbReference type="SUPFAM" id="SSF53474">
    <property type="entry name" value="alpha/beta-Hydrolases"/>
    <property type="match status" value="1"/>
</dbReference>
<evidence type="ECO:0000259" key="3">
    <source>
        <dbReference type="Pfam" id="PF07859"/>
    </source>
</evidence>
<reference evidence="4" key="1">
    <citation type="journal article" date="2021" name="Nat. Commun.">
        <title>Genomic analyses provide insights into spinach domestication and the genetic basis of agronomic traits.</title>
        <authorList>
            <person name="Cai X."/>
            <person name="Sun X."/>
            <person name="Xu C."/>
            <person name="Sun H."/>
            <person name="Wang X."/>
            <person name="Ge C."/>
            <person name="Zhang Z."/>
            <person name="Wang Q."/>
            <person name="Fei Z."/>
            <person name="Jiao C."/>
            <person name="Wang Q."/>
        </authorList>
    </citation>
    <scope>NUCLEOTIDE SEQUENCE [LARGE SCALE GENOMIC DNA]</scope>
    <source>
        <strain evidence="4">cv. Varoflay</strain>
    </source>
</reference>